<dbReference type="GO" id="GO:0005524">
    <property type="term" value="F:ATP binding"/>
    <property type="evidence" value="ECO:0007669"/>
    <property type="project" value="UniProtKB-KW"/>
</dbReference>
<dbReference type="InterPro" id="IPR004821">
    <property type="entry name" value="Cyt_trans-like"/>
</dbReference>
<dbReference type="Gene3D" id="3.40.50.620">
    <property type="entry name" value="HUPs"/>
    <property type="match status" value="1"/>
</dbReference>
<dbReference type="GO" id="GO:0006747">
    <property type="term" value="P:FAD biosynthetic process"/>
    <property type="evidence" value="ECO:0007669"/>
    <property type="project" value="UniProtKB-UniPathway"/>
</dbReference>
<dbReference type="Pfam" id="PF06574">
    <property type="entry name" value="FAD_syn"/>
    <property type="match status" value="1"/>
</dbReference>
<evidence type="ECO:0000256" key="10">
    <source>
        <dbReference type="ARBA" id="ARBA00022840"/>
    </source>
</evidence>
<dbReference type="Proteomes" id="UP000198981">
    <property type="component" value="Unassembled WGS sequence"/>
</dbReference>
<dbReference type="OrthoDB" id="9803667at2"/>
<evidence type="ECO:0000256" key="3">
    <source>
        <dbReference type="ARBA" id="ARBA00012393"/>
    </source>
</evidence>
<keyword evidence="6 13" id="KW-0808">Transferase</keyword>
<dbReference type="RefSeq" id="WP_092805779.1">
    <property type="nucleotide sequence ID" value="NZ_FMUH01000005.1"/>
</dbReference>
<evidence type="ECO:0000256" key="7">
    <source>
        <dbReference type="ARBA" id="ARBA00022695"/>
    </source>
</evidence>
<keyword evidence="14" id="KW-1185">Reference proteome</keyword>
<name>A0A1G4YLC3_9ACTN</name>
<keyword evidence="13" id="KW-0418">Kinase</keyword>
<feature type="domain" description="FAD synthetase" evidence="12">
    <location>
        <begin position="31"/>
        <end position="185"/>
    </location>
</feature>
<keyword evidence="7 13" id="KW-0548">Nucleotidyltransferase</keyword>
<accession>A0A1G4YLC3</accession>
<evidence type="ECO:0000256" key="4">
    <source>
        <dbReference type="ARBA" id="ARBA00022630"/>
    </source>
</evidence>
<evidence type="ECO:0000256" key="5">
    <source>
        <dbReference type="ARBA" id="ARBA00022643"/>
    </source>
</evidence>
<dbReference type="AlphaFoldDB" id="A0A1G4YLC3"/>
<evidence type="ECO:0000256" key="8">
    <source>
        <dbReference type="ARBA" id="ARBA00022741"/>
    </source>
</evidence>
<evidence type="ECO:0000313" key="14">
    <source>
        <dbReference type="Proteomes" id="UP000198981"/>
    </source>
</evidence>
<organism evidence="13 14">
    <name type="scientific">Klenkia marina</name>
    <dbReference type="NCBI Taxonomy" id="1960309"/>
    <lineage>
        <taxon>Bacteria</taxon>
        <taxon>Bacillati</taxon>
        <taxon>Actinomycetota</taxon>
        <taxon>Actinomycetes</taxon>
        <taxon>Geodermatophilales</taxon>
        <taxon>Geodermatophilaceae</taxon>
        <taxon>Klenkia</taxon>
    </lineage>
</organism>
<keyword evidence="5" id="KW-0288">FMN</keyword>
<evidence type="ECO:0000256" key="11">
    <source>
        <dbReference type="ARBA" id="ARBA00049494"/>
    </source>
</evidence>
<evidence type="ECO:0000256" key="6">
    <source>
        <dbReference type="ARBA" id="ARBA00022679"/>
    </source>
</evidence>
<dbReference type="PANTHER" id="PTHR22749">
    <property type="entry name" value="RIBOFLAVIN KINASE/FMN ADENYLYLTRANSFERASE"/>
    <property type="match status" value="1"/>
</dbReference>
<evidence type="ECO:0000256" key="1">
    <source>
        <dbReference type="ARBA" id="ARBA00004726"/>
    </source>
</evidence>
<dbReference type="GO" id="GO:0009398">
    <property type="term" value="P:FMN biosynthetic process"/>
    <property type="evidence" value="ECO:0007669"/>
    <property type="project" value="TreeGrafter"/>
</dbReference>
<comment type="similarity">
    <text evidence="2">Belongs to the RibF family.</text>
</comment>
<dbReference type="GO" id="GO:0003919">
    <property type="term" value="F:FMN adenylyltransferase activity"/>
    <property type="evidence" value="ECO:0007669"/>
    <property type="project" value="UniProtKB-EC"/>
</dbReference>
<gene>
    <name evidence="13" type="ORF">SAMN03159343_3029</name>
</gene>
<keyword evidence="9" id="KW-0274">FAD</keyword>
<evidence type="ECO:0000313" key="13">
    <source>
        <dbReference type="EMBL" id="SCX54194.1"/>
    </source>
</evidence>
<comment type="pathway">
    <text evidence="1">Cofactor biosynthesis; FAD biosynthesis; FAD from FMN: step 1/1.</text>
</comment>
<dbReference type="InterPro" id="IPR023468">
    <property type="entry name" value="Riboflavin_kinase"/>
</dbReference>
<comment type="catalytic activity">
    <reaction evidence="11">
        <text>FMN + ATP + H(+) = FAD + diphosphate</text>
        <dbReference type="Rhea" id="RHEA:17237"/>
        <dbReference type="ChEBI" id="CHEBI:15378"/>
        <dbReference type="ChEBI" id="CHEBI:30616"/>
        <dbReference type="ChEBI" id="CHEBI:33019"/>
        <dbReference type="ChEBI" id="CHEBI:57692"/>
        <dbReference type="ChEBI" id="CHEBI:58210"/>
        <dbReference type="EC" id="2.7.7.2"/>
    </reaction>
</comment>
<dbReference type="STRING" id="1960309.SAMN03159343_3029"/>
<keyword evidence="4" id="KW-0285">Flavoprotein</keyword>
<dbReference type="EC" id="2.7.7.2" evidence="3"/>
<keyword evidence="10" id="KW-0067">ATP-binding</keyword>
<dbReference type="InterPro" id="IPR015864">
    <property type="entry name" value="FAD_synthase"/>
</dbReference>
<dbReference type="UniPathway" id="UPA00277">
    <property type="reaction ID" value="UER00407"/>
</dbReference>
<dbReference type="SUPFAM" id="SSF52374">
    <property type="entry name" value="Nucleotidylyl transferase"/>
    <property type="match status" value="1"/>
</dbReference>
<dbReference type="GO" id="GO:0008531">
    <property type="term" value="F:riboflavin kinase activity"/>
    <property type="evidence" value="ECO:0007669"/>
    <property type="project" value="TreeGrafter"/>
</dbReference>
<sequence length="289" mass="30014">MTSAHPEHPPAIHDADKSPANLWWGLNDIPADWGPCVVTVGVFDGVHTGHQQLLRTAAAHGDRLGLPVVLLTFDPHPARVAGPARDTSALTSPQRRADLAGESGIDRVLVLAFDQDLAGETADSFARRVLDDGLHAMSIVVGEDFRFGSRGRGDVALLRALGPELGWTVTAAPLQPHAGVRCSSTGVRQALAAGDVLGAADMLGRPHRLEGNLLAAGGTAGSVLHPSDPTAAIPAPGHYRVRVTRAVAGPGPLLPVQVTDRGQVLVPLPTPRPGTAWSGPVGLDFLEPA</sequence>
<dbReference type="CDD" id="cd02064">
    <property type="entry name" value="FAD_synthetase_N"/>
    <property type="match status" value="1"/>
</dbReference>
<dbReference type="GO" id="GO:0009231">
    <property type="term" value="P:riboflavin biosynthetic process"/>
    <property type="evidence" value="ECO:0007669"/>
    <property type="project" value="InterPro"/>
</dbReference>
<keyword evidence="8" id="KW-0547">Nucleotide-binding</keyword>
<evidence type="ECO:0000259" key="12">
    <source>
        <dbReference type="Pfam" id="PF06574"/>
    </source>
</evidence>
<dbReference type="PANTHER" id="PTHR22749:SF6">
    <property type="entry name" value="RIBOFLAVIN KINASE"/>
    <property type="match status" value="1"/>
</dbReference>
<dbReference type="InterPro" id="IPR014729">
    <property type="entry name" value="Rossmann-like_a/b/a_fold"/>
</dbReference>
<dbReference type="FunFam" id="3.40.50.620:FF:000021">
    <property type="entry name" value="Riboflavin biosynthesis protein"/>
    <property type="match status" value="1"/>
</dbReference>
<protein>
    <recommendedName>
        <fullName evidence="3">FAD synthase</fullName>
        <ecNumber evidence="3">2.7.7.2</ecNumber>
    </recommendedName>
</protein>
<reference evidence="14" key="1">
    <citation type="submission" date="2016-10" db="EMBL/GenBank/DDBJ databases">
        <authorList>
            <person name="Varghese N."/>
            <person name="Submissions S."/>
        </authorList>
    </citation>
    <scope>NUCLEOTIDE SEQUENCE [LARGE SCALE GENOMIC DNA]</scope>
    <source>
        <strain evidence="14">DSM 45722</strain>
    </source>
</reference>
<dbReference type="EMBL" id="FMUH01000005">
    <property type="protein sequence ID" value="SCX54194.1"/>
    <property type="molecule type" value="Genomic_DNA"/>
</dbReference>
<evidence type="ECO:0000256" key="9">
    <source>
        <dbReference type="ARBA" id="ARBA00022827"/>
    </source>
</evidence>
<dbReference type="NCBIfam" id="TIGR00125">
    <property type="entry name" value="cyt_tran_rel"/>
    <property type="match status" value="1"/>
</dbReference>
<evidence type="ECO:0000256" key="2">
    <source>
        <dbReference type="ARBA" id="ARBA00010214"/>
    </source>
</evidence>
<proteinExistence type="inferred from homology"/>